<dbReference type="Proteomes" id="UP000198817">
    <property type="component" value="Unassembled WGS sequence"/>
</dbReference>
<feature type="binding site" evidence="11">
    <location>
        <position position="194"/>
    </location>
    <ligand>
        <name>Zn(2+)</name>
        <dbReference type="ChEBI" id="CHEBI:29105"/>
        <label>1</label>
    </ligand>
</feature>
<dbReference type="GO" id="GO:0008237">
    <property type="term" value="F:metallopeptidase activity"/>
    <property type="evidence" value="ECO:0007669"/>
    <property type="project" value="UniProtKB-KW"/>
</dbReference>
<feature type="binding site" evidence="11">
    <location>
        <position position="172"/>
    </location>
    <ligand>
        <name>Zn(2+)</name>
        <dbReference type="ChEBI" id="CHEBI:29105"/>
        <label>2</label>
    </ligand>
</feature>
<name>A0A1I7FAA6_9FIRM</name>
<gene>
    <name evidence="13" type="ORF">SAMN05216508_1027</name>
</gene>
<dbReference type="PIRSF" id="PIRSF037215">
    <property type="entry name" value="Peptidase_M20B"/>
    <property type="match status" value="1"/>
</dbReference>
<protein>
    <recommendedName>
        <fullName evidence="9">Peptidase T</fullName>
        <ecNumber evidence="9">3.4.11.4</ecNumber>
    </recommendedName>
</protein>
<dbReference type="InterPro" id="IPR002933">
    <property type="entry name" value="Peptidase_M20"/>
</dbReference>
<dbReference type="InterPro" id="IPR001261">
    <property type="entry name" value="ArgE/DapE_CS"/>
</dbReference>
<dbReference type="SUPFAM" id="SSF55031">
    <property type="entry name" value="Bacterial exopeptidase dimerisation domain"/>
    <property type="match status" value="1"/>
</dbReference>
<evidence type="ECO:0000256" key="11">
    <source>
        <dbReference type="PIRSR" id="PIRSR037215-2"/>
    </source>
</evidence>
<dbReference type="Pfam" id="PF01546">
    <property type="entry name" value="Peptidase_M20"/>
    <property type="match status" value="1"/>
</dbReference>
<comment type="similarity">
    <text evidence="2">Belongs to the peptidase M20B family.</text>
</comment>
<organism evidence="13 14">
    <name type="scientific">Eubacterium pyruvativorans</name>
    <dbReference type="NCBI Taxonomy" id="155865"/>
    <lineage>
        <taxon>Bacteria</taxon>
        <taxon>Bacillati</taxon>
        <taxon>Bacillota</taxon>
        <taxon>Clostridia</taxon>
        <taxon>Eubacteriales</taxon>
        <taxon>Eubacteriaceae</taxon>
        <taxon>Eubacterium</taxon>
    </lineage>
</organism>
<dbReference type="InterPro" id="IPR010161">
    <property type="entry name" value="Peptidase_M20B"/>
</dbReference>
<keyword evidence="6" id="KW-0378">Hydrolase</keyword>
<dbReference type="PANTHER" id="PTHR42994">
    <property type="entry name" value="PEPTIDASE T"/>
    <property type="match status" value="1"/>
</dbReference>
<dbReference type="RefSeq" id="WP_090469582.1">
    <property type="nucleotide sequence ID" value="NZ_FOWF01000001.1"/>
</dbReference>
<dbReference type="Gene3D" id="3.30.70.360">
    <property type="match status" value="1"/>
</dbReference>
<dbReference type="Gene3D" id="3.40.630.10">
    <property type="entry name" value="Zn peptidases"/>
    <property type="match status" value="1"/>
</dbReference>
<keyword evidence="5 11" id="KW-0479">Metal-binding</keyword>
<dbReference type="NCBIfam" id="NF003976">
    <property type="entry name" value="PRK05469.1"/>
    <property type="match status" value="1"/>
</dbReference>
<evidence type="ECO:0000256" key="6">
    <source>
        <dbReference type="ARBA" id="ARBA00022801"/>
    </source>
</evidence>
<evidence type="ECO:0000256" key="8">
    <source>
        <dbReference type="ARBA" id="ARBA00023049"/>
    </source>
</evidence>
<dbReference type="PROSITE" id="PS00759">
    <property type="entry name" value="ARGE_DAPE_CPG2_2"/>
    <property type="match status" value="1"/>
</dbReference>
<evidence type="ECO:0000259" key="12">
    <source>
        <dbReference type="Pfam" id="PF07687"/>
    </source>
</evidence>
<feature type="active site" evidence="10">
    <location>
        <position position="80"/>
    </location>
</feature>
<feature type="binding site" evidence="11">
    <location>
        <position position="137"/>
    </location>
    <ligand>
        <name>Zn(2+)</name>
        <dbReference type="ChEBI" id="CHEBI:29105"/>
        <label>1</label>
    </ligand>
</feature>
<dbReference type="InterPro" id="IPR011650">
    <property type="entry name" value="Peptidase_M20_dimer"/>
</dbReference>
<dbReference type="EC" id="3.4.11.4" evidence="9"/>
<dbReference type="Pfam" id="PF07687">
    <property type="entry name" value="M20_dimer"/>
    <property type="match status" value="1"/>
</dbReference>
<feature type="binding site" evidence="11">
    <location>
        <position position="137"/>
    </location>
    <ligand>
        <name>Zn(2+)</name>
        <dbReference type="ChEBI" id="CHEBI:29105"/>
        <label>2</label>
    </ligand>
</feature>
<evidence type="ECO:0000256" key="2">
    <source>
        <dbReference type="ARBA" id="ARBA00009692"/>
    </source>
</evidence>
<keyword evidence="14" id="KW-1185">Reference proteome</keyword>
<dbReference type="GO" id="GO:0045148">
    <property type="term" value="F:tripeptide aminopeptidase activity"/>
    <property type="evidence" value="ECO:0007669"/>
    <property type="project" value="UniProtKB-UniRule"/>
</dbReference>
<feature type="binding site" evidence="11">
    <location>
        <position position="376"/>
    </location>
    <ligand>
        <name>Zn(2+)</name>
        <dbReference type="ChEBI" id="CHEBI:29105"/>
        <label>2</label>
    </ligand>
</feature>
<evidence type="ECO:0000313" key="13">
    <source>
        <dbReference type="EMBL" id="SFU33110.1"/>
    </source>
</evidence>
<sequence length="409" mass="45201">MKSYERLMEYAKYPTGSIEENASCPSNPKEFDFANALAEEMKSLGITDAEVDENCYVMGTIPANIEGYDGPVLGLIAHIDTSPDAPNENVKPKLTHYEGGDLILNEKEDLKISADALKNFIGCDIITSDGTTLLGADNKAGVAEIMTLAEILHNDSSIPHGTIRIAFTPDEEIGRSSDLFDVEKFGADCAYTIDGDLFGECQSETFSAMGATVTVTGISYHPGFAKNNMKNAIHVAEEFEQMLPVNERPEYREGREGFYHITSFNGSVEKATMGYIIRDFVWEKIESRCEVMRKAAEYLNHVYGEGTVQVEFTEQYHNMGEVVEKHPKLTEIPLDVIREMGYTPDTAPIRGGTDGAFLSFKGLPCPNLGPGGSNFHSRQEFAVVQDMENATKMIIEVVQRIAKLKKDEL</sequence>
<keyword evidence="7 11" id="KW-0862">Zinc</keyword>
<dbReference type="PANTHER" id="PTHR42994:SF2">
    <property type="entry name" value="PEPTIDASE"/>
    <property type="match status" value="1"/>
</dbReference>
<evidence type="ECO:0000256" key="9">
    <source>
        <dbReference type="NCBIfam" id="TIGR01882"/>
    </source>
</evidence>
<dbReference type="InterPro" id="IPR036264">
    <property type="entry name" value="Bact_exopeptidase_dim_dom"/>
</dbReference>
<proteinExistence type="inferred from homology"/>
<dbReference type="PROSITE" id="PS00758">
    <property type="entry name" value="ARGE_DAPE_CPG2_1"/>
    <property type="match status" value="1"/>
</dbReference>
<dbReference type="NCBIfam" id="TIGR01882">
    <property type="entry name" value="peptidase-T"/>
    <property type="match status" value="1"/>
</dbReference>
<dbReference type="GO" id="GO:0006518">
    <property type="term" value="P:peptide metabolic process"/>
    <property type="evidence" value="ECO:0007669"/>
    <property type="project" value="InterPro"/>
</dbReference>
<feature type="domain" description="Peptidase M20 dimerisation" evidence="12">
    <location>
        <begin position="204"/>
        <end position="306"/>
    </location>
</feature>
<comment type="catalytic activity">
    <reaction evidence="1">
        <text>Release of the N-terminal residue from a tripeptide.</text>
        <dbReference type="EC" id="3.4.11.4"/>
    </reaction>
</comment>
<keyword evidence="4" id="KW-0645">Protease</keyword>
<comment type="cofactor">
    <cofactor evidence="11">
        <name>Zn(2+)</name>
        <dbReference type="ChEBI" id="CHEBI:29105"/>
    </cofactor>
    <text evidence="11">Binds 2 Zn(2+) ions per subunit.</text>
</comment>
<evidence type="ECO:0000256" key="1">
    <source>
        <dbReference type="ARBA" id="ARBA00000870"/>
    </source>
</evidence>
<feature type="binding site" evidence="11">
    <location>
        <position position="78"/>
    </location>
    <ligand>
        <name>Zn(2+)</name>
        <dbReference type="ChEBI" id="CHEBI:29105"/>
        <label>1</label>
    </ligand>
</feature>
<dbReference type="EMBL" id="FPBT01000002">
    <property type="protein sequence ID" value="SFU33110.1"/>
    <property type="molecule type" value="Genomic_DNA"/>
</dbReference>
<dbReference type="GO" id="GO:0006508">
    <property type="term" value="P:proteolysis"/>
    <property type="evidence" value="ECO:0007669"/>
    <property type="project" value="UniProtKB-UniRule"/>
</dbReference>
<dbReference type="STRING" id="155865.SAMN05216515_101160"/>
<evidence type="ECO:0000313" key="14">
    <source>
        <dbReference type="Proteomes" id="UP000198817"/>
    </source>
</evidence>
<dbReference type="OrthoDB" id="9804934at2"/>
<dbReference type="AlphaFoldDB" id="A0A1I7FAA6"/>
<keyword evidence="3 13" id="KW-0031">Aminopeptidase</keyword>
<keyword evidence="8" id="KW-0482">Metalloprotease</keyword>
<evidence type="ECO:0000256" key="10">
    <source>
        <dbReference type="PIRSR" id="PIRSR037215-1"/>
    </source>
</evidence>
<evidence type="ECO:0000256" key="4">
    <source>
        <dbReference type="ARBA" id="ARBA00022670"/>
    </source>
</evidence>
<dbReference type="SUPFAM" id="SSF53187">
    <property type="entry name" value="Zn-dependent exopeptidases"/>
    <property type="match status" value="1"/>
</dbReference>
<evidence type="ECO:0000256" key="7">
    <source>
        <dbReference type="ARBA" id="ARBA00022833"/>
    </source>
</evidence>
<accession>A0A1I7FAA6</accession>
<evidence type="ECO:0000256" key="3">
    <source>
        <dbReference type="ARBA" id="ARBA00022438"/>
    </source>
</evidence>
<dbReference type="GO" id="GO:0008270">
    <property type="term" value="F:zinc ion binding"/>
    <property type="evidence" value="ECO:0007669"/>
    <property type="project" value="InterPro"/>
</dbReference>
<reference evidence="13 14" key="1">
    <citation type="submission" date="2016-10" db="EMBL/GenBank/DDBJ databases">
        <authorList>
            <person name="de Groot N.N."/>
        </authorList>
    </citation>
    <scope>NUCLEOTIDE SEQUENCE [LARGE SCALE GENOMIC DNA]</scope>
    <source>
        <strain evidence="13 14">KHGC13</strain>
    </source>
</reference>
<evidence type="ECO:0000256" key="5">
    <source>
        <dbReference type="ARBA" id="ARBA00022723"/>
    </source>
</evidence>
<dbReference type="NCBIfam" id="NF009920">
    <property type="entry name" value="PRK13381.1"/>
    <property type="match status" value="1"/>
</dbReference>
<feature type="active site" description="Proton acceptor" evidence="10">
    <location>
        <position position="171"/>
    </location>
</feature>